<keyword evidence="3" id="KW-1185">Reference proteome</keyword>
<dbReference type="PANTHER" id="PTHR37536:SF1">
    <property type="entry name" value="ASPERGILLOPEPSIN, PUTAITVE (AFU_ORTHOLOGUE AFUA_7G01200)"/>
    <property type="match status" value="1"/>
</dbReference>
<dbReference type="SUPFAM" id="SSF49899">
    <property type="entry name" value="Concanavalin A-like lectins/glucanases"/>
    <property type="match status" value="1"/>
</dbReference>
<dbReference type="KEGG" id="pco:PHACADRAFT_106354"/>
<reference evidence="2 3" key="1">
    <citation type="journal article" date="2012" name="BMC Genomics">
        <title>Comparative genomics of the white-rot fungi, Phanerochaete carnosa and P. chrysosporium, to elucidate the genetic basis of the distinct wood types they colonize.</title>
        <authorList>
            <person name="Suzuki H."/>
            <person name="MacDonald J."/>
            <person name="Syed K."/>
            <person name="Salamov A."/>
            <person name="Hori C."/>
            <person name="Aerts A."/>
            <person name="Henrissat B."/>
            <person name="Wiebenga A."/>
            <person name="vanKuyk P.A."/>
            <person name="Barry K."/>
            <person name="Lindquist E."/>
            <person name="LaButti K."/>
            <person name="Lapidus A."/>
            <person name="Lucas S."/>
            <person name="Coutinho P."/>
            <person name="Gong Y."/>
            <person name="Samejima M."/>
            <person name="Mahadevan R."/>
            <person name="Abou-Zaid M."/>
            <person name="de Vries R.P."/>
            <person name="Igarashi K."/>
            <person name="Yadav J.S."/>
            <person name="Grigoriev I.V."/>
            <person name="Master E.R."/>
        </authorList>
    </citation>
    <scope>NUCLEOTIDE SEQUENCE [LARGE SCALE GENOMIC DNA]</scope>
    <source>
        <strain evidence="2 3">HHB-10118-sp</strain>
    </source>
</reference>
<dbReference type="CDD" id="cd13426">
    <property type="entry name" value="Peptidase_G1"/>
    <property type="match status" value="1"/>
</dbReference>
<dbReference type="InterPro" id="IPR000250">
    <property type="entry name" value="Peptidase_G1"/>
</dbReference>
<dbReference type="Gene3D" id="2.60.120.700">
    <property type="entry name" value="Peptidase G1"/>
    <property type="match status" value="1"/>
</dbReference>
<dbReference type="RefSeq" id="XP_007401898.1">
    <property type="nucleotide sequence ID" value="XM_007401836.1"/>
</dbReference>
<feature type="non-terminal residue" evidence="2">
    <location>
        <position position="189"/>
    </location>
</feature>
<gene>
    <name evidence="2" type="ORF">PHACADRAFT_106354</name>
</gene>
<dbReference type="GO" id="GO:0006508">
    <property type="term" value="P:proteolysis"/>
    <property type="evidence" value="ECO:0007669"/>
    <property type="project" value="InterPro"/>
</dbReference>
<dbReference type="Pfam" id="PF01828">
    <property type="entry name" value="Peptidase_A4"/>
    <property type="match status" value="1"/>
</dbReference>
<name>K5WI13_PHACS</name>
<dbReference type="PRINTS" id="PR00977">
    <property type="entry name" value="SCYTLDPTASE"/>
</dbReference>
<evidence type="ECO:0000256" key="1">
    <source>
        <dbReference type="PIRSR" id="PIRSR600250-50"/>
    </source>
</evidence>
<evidence type="ECO:0000313" key="2">
    <source>
        <dbReference type="EMBL" id="EKM49847.1"/>
    </source>
</evidence>
<dbReference type="GO" id="GO:0070007">
    <property type="term" value="F:glutamic-type endopeptidase activity"/>
    <property type="evidence" value="ECO:0007669"/>
    <property type="project" value="InterPro"/>
</dbReference>
<evidence type="ECO:0000313" key="3">
    <source>
        <dbReference type="Proteomes" id="UP000008370"/>
    </source>
</evidence>
<dbReference type="EMBL" id="JH930480">
    <property type="protein sequence ID" value="EKM49847.1"/>
    <property type="molecule type" value="Genomic_DNA"/>
</dbReference>
<sequence length="189" mass="18815">TNVSASFTVSPPSVSGDGSSASIFGVATMVGIDALFCPTGGAAAGIESFIQNGVPSFAAFITAFPDSSVVIPGFNASAGDNITVSIAVTNTTSVTVVITNESTGDIITETASTGTLCMEEADWIIENIGVGGTLPPLADFGTINFTDASAATSSGPLDITGAIILNIEQNGTVLTSVSALPSEIDIVFV</sequence>
<organism evidence="2 3">
    <name type="scientific">Phanerochaete carnosa (strain HHB-10118-sp)</name>
    <name type="common">White-rot fungus</name>
    <name type="synonym">Peniophora carnosa</name>
    <dbReference type="NCBI Taxonomy" id="650164"/>
    <lineage>
        <taxon>Eukaryota</taxon>
        <taxon>Fungi</taxon>
        <taxon>Dikarya</taxon>
        <taxon>Basidiomycota</taxon>
        <taxon>Agaricomycotina</taxon>
        <taxon>Agaricomycetes</taxon>
        <taxon>Polyporales</taxon>
        <taxon>Phanerochaetaceae</taxon>
        <taxon>Phanerochaete</taxon>
    </lineage>
</organism>
<dbReference type="GeneID" id="18907395"/>
<dbReference type="InterPro" id="IPR013320">
    <property type="entry name" value="ConA-like_dom_sf"/>
</dbReference>
<dbReference type="OrthoDB" id="3254669at2759"/>
<dbReference type="AlphaFoldDB" id="K5WI13"/>
<dbReference type="Proteomes" id="UP000008370">
    <property type="component" value="Unassembled WGS sequence"/>
</dbReference>
<protein>
    <submittedName>
        <fullName evidence="2">Uncharacterized protein</fullName>
    </submittedName>
</protein>
<accession>K5WI13</accession>
<dbReference type="InParanoid" id="K5WI13"/>
<dbReference type="PANTHER" id="PTHR37536">
    <property type="entry name" value="PUTATIVE (AFU_ORTHOLOGUE AFUA_3G02970)-RELATED"/>
    <property type="match status" value="1"/>
</dbReference>
<dbReference type="InterPro" id="IPR038656">
    <property type="entry name" value="Peptidase_G1_sf"/>
</dbReference>
<dbReference type="HOGENOM" id="CLU_066466_4_0_1"/>
<feature type="active site" description="Proton acceptor" evidence="1">
    <location>
        <position position="126"/>
    </location>
</feature>
<proteinExistence type="predicted"/>